<evidence type="ECO:0000256" key="1">
    <source>
        <dbReference type="SAM" id="Phobius"/>
    </source>
</evidence>
<keyword evidence="3" id="KW-1185">Reference proteome</keyword>
<keyword evidence="1" id="KW-1133">Transmembrane helix</keyword>
<sequence length="74" mass="7750">MAAERKPVRSRWAEGLGDGLYGLADALATVGFWGGGAVAAALGKFLLGGMLAALGVGTFLRFKRLRMKRGARRG</sequence>
<accession>A0ABW7GML2</accession>
<evidence type="ECO:0000313" key="3">
    <source>
        <dbReference type="Proteomes" id="UP001606302"/>
    </source>
</evidence>
<keyword evidence="1" id="KW-0472">Membrane</keyword>
<dbReference type="Proteomes" id="UP001606302">
    <property type="component" value="Unassembled WGS sequence"/>
</dbReference>
<reference evidence="2 3" key="1">
    <citation type="submission" date="2024-08" db="EMBL/GenBank/DDBJ databases">
        <authorList>
            <person name="Lu H."/>
        </authorList>
    </citation>
    <scope>NUCLEOTIDE SEQUENCE [LARGE SCALE GENOMIC DNA]</scope>
    <source>
        <strain evidence="2 3">DXS20W</strain>
    </source>
</reference>
<evidence type="ECO:0000313" key="2">
    <source>
        <dbReference type="EMBL" id="MFG6463207.1"/>
    </source>
</evidence>
<organism evidence="2 3">
    <name type="scientific">Pelomonas lactea</name>
    <dbReference type="NCBI Taxonomy" id="3299030"/>
    <lineage>
        <taxon>Bacteria</taxon>
        <taxon>Pseudomonadati</taxon>
        <taxon>Pseudomonadota</taxon>
        <taxon>Betaproteobacteria</taxon>
        <taxon>Burkholderiales</taxon>
        <taxon>Sphaerotilaceae</taxon>
        <taxon>Roseateles</taxon>
    </lineage>
</organism>
<proteinExistence type="predicted"/>
<feature type="transmembrane region" description="Helical" evidence="1">
    <location>
        <begin position="45"/>
        <end position="62"/>
    </location>
</feature>
<feature type="transmembrane region" description="Helical" evidence="1">
    <location>
        <begin position="20"/>
        <end position="39"/>
    </location>
</feature>
<dbReference type="RefSeq" id="WP_394512131.1">
    <property type="nucleotide sequence ID" value="NZ_JBIGHX010000005.1"/>
</dbReference>
<comment type="caution">
    <text evidence="2">The sequence shown here is derived from an EMBL/GenBank/DDBJ whole genome shotgun (WGS) entry which is preliminary data.</text>
</comment>
<name>A0ABW7GML2_9BURK</name>
<dbReference type="EMBL" id="JBIGHX010000005">
    <property type="protein sequence ID" value="MFG6463207.1"/>
    <property type="molecule type" value="Genomic_DNA"/>
</dbReference>
<protein>
    <submittedName>
        <fullName evidence="2">Uncharacterized protein</fullName>
    </submittedName>
</protein>
<keyword evidence="1" id="KW-0812">Transmembrane</keyword>
<gene>
    <name evidence="2" type="ORF">ACG04Q_16670</name>
</gene>